<sequence>MTVRQDAAVAQKPLEVAAEGVYLAADDRKDITPVKGHLHNQLLLRDHPEVVPQQEPGNLLEFGRCRRPTADEGPDLPTRPVPGHAIR</sequence>
<evidence type="ECO:0000256" key="1">
    <source>
        <dbReference type="SAM" id="MobiDB-lite"/>
    </source>
</evidence>
<organism evidence="2 3">
    <name type="scientific">Aspergillus kawachii</name>
    <name type="common">White koji mold</name>
    <name type="synonym">Aspergillus awamori var. kawachi</name>
    <dbReference type="NCBI Taxonomy" id="1069201"/>
    <lineage>
        <taxon>Eukaryota</taxon>
        <taxon>Fungi</taxon>
        <taxon>Dikarya</taxon>
        <taxon>Ascomycota</taxon>
        <taxon>Pezizomycotina</taxon>
        <taxon>Eurotiomycetes</taxon>
        <taxon>Eurotiomycetidae</taxon>
        <taxon>Eurotiales</taxon>
        <taxon>Aspergillaceae</taxon>
        <taxon>Aspergillus</taxon>
        <taxon>Aspergillus subgen. Circumdati</taxon>
    </lineage>
</organism>
<gene>
    <name evidence="2" type="ORF">RIB2604_03900650</name>
</gene>
<dbReference type="EMBL" id="BCWF01000038">
    <property type="protein sequence ID" value="GAT31128.1"/>
    <property type="molecule type" value="Genomic_DNA"/>
</dbReference>
<proteinExistence type="predicted"/>
<reference evidence="3" key="2">
    <citation type="submission" date="2016-02" db="EMBL/GenBank/DDBJ databases">
        <title>Genome sequencing of Aspergillus luchuensis NBRC 4314.</title>
        <authorList>
            <person name="Yamada O."/>
        </authorList>
    </citation>
    <scope>NUCLEOTIDE SEQUENCE [LARGE SCALE GENOMIC DNA]</scope>
    <source>
        <strain evidence="3">RIB 2604</strain>
    </source>
</reference>
<evidence type="ECO:0000313" key="2">
    <source>
        <dbReference type="EMBL" id="GAT31128.1"/>
    </source>
</evidence>
<feature type="region of interest" description="Disordered" evidence="1">
    <location>
        <begin position="64"/>
        <end position="87"/>
    </location>
</feature>
<name>A0A146G0R9_ASPKA</name>
<reference evidence="2 3" key="1">
    <citation type="journal article" date="2016" name="DNA Res.">
        <title>Genome sequence of Aspergillus luchuensis NBRC 4314.</title>
        <authorList>
            <person name="Yamada O."/>
            <person name="Machida M."/>
            <person name="Hosoyama A."/>
            <person name="Goto M."/>
            <person name="Takahashi T."/>
            <person name="Futagami T."/>
            <person name="Yamagata Y."/>
            <person name="Takeuchi M."/>
            <person name="Kobayashi T."/>
            <person name="Koike H."/>
            <person name="Abe K."/>
            <person name="Asai K."/>
            <person name="Arita M."/>
            <person name="Fujita N."/>
            <person name="Fukuda K."/>
            <person name="Higa K."/>
            <person name="Horikawa H."/>
            <person name="Ishikawa T."/>
            <person name="Jinno K."/>
            <person name="Kato Y."/>
            <person name="Kirimura K."/>
            <person name="Mizutani O."/>
            <person name="Nakasone K."/>
            <person name="Sano M."/>
            <person name="Shiraishi Y."/>
            <person name="Tsukahara M."/>
            <person name="Gomi K."/>
        </authorList>
    </citation>
    <scope>NUCLEOTIDE SEQUENCE [LARGE SCALE GENOMIC DNA]</scope>
    <source>
        <strain evidence="2 3">RIB 2604</strain>
    </source>
</reference>
<accession>A0A146G0R9</accession>
<protein>
    <submittedName>
        <fullName evidence="2">Polyketide synthase</fullName>
    </submittedName>
</protein>
<evidence type="ECO:0000313" key="3">
    <source>
        <dbReference type="Proteomes" id="UP000075230"/>
    </source>
</evidence>
<comment type="caution">
    <text evidence="2">The sequence shown here is derived from an EMBL/GenBank/DDBJ whole genome shotgun (WGS) entry which is preliminary data.</text>
</comment>
<dbReference type="Proteomes" id="UP000075230">
    <property type="component" value="Unassembled WGS sequence"/>
</dbReference>
<dbReference type="AlphaFoldDB" id="A0A146G0R9"/>